<protein>
    <submittedName>
        <fullName evidence="3">TolC family protein</fullName>
    </submittedName>
</protein>
<feature type="coiled-coil region" evidence="1">
    <location>
        <begin position="233"/>
        <end position="260"/>
    </location>
</feature>
<dbReference type="Gene3D" id="1.20.1600.10">
    <property type="entry name" value="Outer membrane efflux proteins (OEP)"/>
    <property type="match status" value="1"/>
</dbReference>
<accession>A0ABZ1CNC4</accession>
<dbReference type="SUPFAM" id="SSF56954">
    <property type="entry name" value="Outer membrane efflux proteins (OEP)"/>
    <property type="match status" value="1"/>
</dbReference>
<keyword evidence="1" id="KW-0175">Coiled coil</keyword>
<sequence length="419" mass="45241">MNAVHTLSLALALAMASTARADYLPDPAAAEAALWASSPVAQARGEYDAQTLRSASLKRGREEWTVGADALQRRIDAPQERYPEWGVAVSRPLRLPARAQADRALAKALTAHAEASLGEALHESGRQLLAAWFAWLGEASQAPLWRAQVQLAEQQLDAVNARIRLGEAPRADRVSAEAALAQVRLQQQQAAMREQQARSRLLAQFPGLPVQADLALPAPQAPGGTAEEYVGRVLEHDHELARARRQADMLQAEARQFASRRSVDPSIGVFYKNEMGGNEHLVGVSVGLTLPGPARRTDQEAAERLSTTAQEAARRMEQRLRQEAGANFEAAVAQAANWQQADRAAGALAEAARLAARAYGLGEGSLDQVLLNRRLALDGQLQAQQARLDALSAEARLRLDAHQLWPLDLGAEDGAHAHP</sequence>
<evidence type="ECO:0000256" key="1">
    <source>
        <dbReference type="SAM" id="Coils"/>
    </source>
</evidence>
<keyword evidence="4" id="KW-1185">Reference proteome</keyword>
<dbReference type="RefSeq" id="WP_324779984.1">
    <property type="nucleotide sequence ID" value="NZ_CP141769.1"/>
</dbReference>
<evidence type="ECO:0000313" key="3">
    <source>
        <dbReference type="EMBL" id="WRS39453.1"/>
    </source>
</evidence>
<feature type="signal peptide" evidence="2">
    <location>
        <begin position="1"/>
        <end position="21"/>
    </location>
</feature>
<reference evidence="3 4" key="1">
    <citation type="submission" date="2023-12" db="EMBL/GenBank/DDBJ databases">
        <title>Thiobacillus sedimentum sp. nov., a chemolithoautotrophic sulfur-oxidizing bacterium isolated from freshwater sediment.</title>
        <authorList>
            <person name="Luo J."/>
            <person name="Dai C."/>
        </authorList>
    </citation>
    <scope>NUCLEOTIDE SEQUENCE [LARGE SCALE GENOMIC DNA]</scope>
    <source>
        <strain evidence="3 4">SCUT-2</strain>
    </source>
</reference>
<dbReference type="EMBL" id="CP141769">
    <property type="protein sequence ID" value="WRS39453.1"/>
    <property type="molecule type" value="Genomic_DNA"/>
</dbReference>
<evidence type="ECO:0000256" key="2">
    <source>
        <dbReference type="SAM" id="SignalP"/>
    </source>
</evidence>
<keyword evidence="2" id="KW-0732">Signal</keyword>
<feature type="chain" id="PRO_5046881823" evidence="2">
    <location>
        <begin position="22"/>
        <end position="419"/>
    </location>
</feature>
<proteinExistence type="predicted"/>
<evidence type="ECO:0000313" key="4">
    <source>
        <dbReference type="Proteomes" id="UP001334732"/>
    </source>
</evidence>
<organism evidence="3 4">
    <name type="scientific">Thiobacillus sedimenti</name>
    <dbReference type="NCBI Taxonomy" id="3110231"/>
    <lineage>
        <taxon>Bacteria</taxon>
        <taxon>Pseudomonadati</taxon>
        <taxon>Pseudomonadota</taxon>
        <taxon>Betaproteobacteria</taxon>
        <taxon>Nitrosomonadales</taxon>
        <taxon>Thiobacillaceae</taxon>
        <taxon>Thiobacillus</taxon>
    </lineage>
</organism>
<gene>
    <name evidence="3" type="ORF">VA613_00880</name>
</gene>
<dbReference type="Proteomes" id="UP001334732">
    <property type="component" value="Chromosome"/>
</dbReference>
<name>A0ABZ1CNC4_9PROT</name>